<name>A0A9P4V705_9PLEO</name>
<proteinExistence type="predicted"/>
<evidence type="ECO:0000313" key="1">
    <source>
        <dbReference type="EMBL" id="KAF2738838.1"/>
    </source>
</evidence>
<dbReference type="EMBL" id="ML996107">
    <property type="protein sequence ID" value="KAF2738838.1"/>
    <property type="molecule type" value="Genomic_DNA"/>
</dbReference>
<comment type="caution">
    <text evidence="1">The sequence shown here is derived from an EMBL/GenBank/DDBJ whole genome shotgun (WGS) entry which is preliminary data.</text>
</comment>
<keyword evidence="2" id="KW-1185">Reference proteome</keyword>
<reference evidence="1" key="1">
    <citation type="journal article" date="2020" name="Stud. Mycol.">
        <title>101 Dothideomycetes genomes: a test case for predicting lifestyles and emergence of pathogens.</title>
        <authorList>
            <person name="Haridas S."/>
            <person name="Albert R."/>
            <person name="Binder M."/>
            <person name="Bloem J."/>
            <person name="Labutti K."/>
            <person name="Salamov A."/>
            <person name="Andreopoulos B."/>
            <person name="Baker S."/>
            <person name="Barry K."/>
            <person name="Bills G."/>
            <person name="Bluhm B."/>
            <person name="Cannon C."/>
            <person name="Castanera R."/>
            <person name="Culley D."/>
            <person name="Daum C."/>
            <person name="Ezra D."/>
            <person name="Gonzalez J."/>
            <person name="Henrissat B."/>
            <person name="Kuo A."/>
            <person name="Liang C."/>
            <person name="Lipzen A."/>
            <person name="Lutzoni F."/>
            <person name="Magnuson J."/>
            <person name="Mondo S."/>
            <person name="Nolan M."/>
            <person name="Ohm R."/>
            <person name="Pangilinan J."/>
            <person name="Park H.-J."/>
            <person name="Ramirez L."/>
            <person name="Alfaro M."/>
            <person name="Sun H."/>
            <person name="Tritt A."/>
            <person name="Yoshinaga Y."/>
            <person name="Zwiers L.-H."/>
            <person name="Turgeon B."/>
            <person name="Goodwin S."/>
            <person name="Spatafora J."/>
            <person name="Crous P."/>
            <person name="Grigoriev I."/>
        </authorList>
    </citation>
    <scope>NUCLEOTIDE SEQUENCE</scope>
    <source>
        <strain evidence="1">CBS 125425</strain>
    </source>
</reference>
<gene>
    <name evidence="1" type="ORF">EJ04DRAFT_27727</name>
</gene>
<dbReference type="Proteomes" id="UP000799444">
    <property type="component" value="Unassembled WGS sequence"/>
</dbReference>
<dbReference type="AlphaFoldDB" id="A0A9P4V705"/>
<evidence type="ECO:0000313" key="2">
    <source>
        <dbReference type="Proteomes" id="UP000799444"/>
    </source>
</evidence>
<accession>A0A9P4V705</accession>
<protein>
    <submittedName>
        <fullName evidence="1">Uncharacterized protein</fullName>
    </submittedName>
</protein>
<sequence length="208" mass="22265">MAVIGRRATSARPGCGQGCGLRLGSRIAAASSRFRPQFMRKSHAVASQRIGLRAGWCGWCRLVKAVHQQRALWLGVERQDAVRGSARSARPGQVHCVRESSPAHRARASFFARGMHRCCCRDVVAPSETPPLSCIVLQRPASSTTHCGRHPDGAGNLPHGANGLSACPPLTSPMAAISACSSSRRIMAATAVYWIANVFSTRVVPMQL</sequence>
<organism evidence="1 2">
    <name type="scientific">Polyplosphaeria fusca</name>
    <dbReference type="NCBI Taxonomy" id="682080"/>
    <lineage>
        <taxon>Eukaryota</taxon>
        <taxon>Fungi</taxon>
        <taxon>Dikarya</taxon>
        <taxon>Ascomycota</taxon>
        <taxon>Pezizomycotina</taxon>
        <taxon>Dothideomycetes</taxon>
        <taxon>Pleosporomycetidae</taxon>
        <taxon>Pleosporales</taxon>
        <taxon>Tetraplosphaeriaceae</taxon>
        <taxon>Polyplosphaeria</taxon>
    </lineage>
</organism>